<evidence type="ECO:0000313" key="3">
    <source>
        <dbReference type="Proteomes" id="UP000095552"/>
    </source>
</evidence>
<dbReference type="EMBL" id="MDGQ01000004">
    <property type="protein sequence ID" value="OEK05692.1"/>
    <property type="molecule type" value="Genomic_DNA"/>
</dbReference>
<evidence type="ECO:0000313" key="2">
    <source>
        <dbReference type="EMBL" id="OEK05692.1"/>
    </source>
</evidence>
<dbReference type="STRING" id="1563681.BFP71_06095"/>
<dbReference type="Gene3D" id="2.60.40.1930">
    <property type="match status" value="1"/>
</dbReference>
<keyword evidence="3" id="KW-1185">Reference proteome</keyword>
<reference evidence="2 3" key="1">
    <citation type="submission" date="2016-08" db="EMBL/GenBank/DDBJ databases">
        <title>Draft genome of Fabibacter sp. strain SK-8.</title>
        <authorList>
            <person name="Wong S.-K."/>
            <person name="Hamasaki K."/>
            <person name="Yoshizawa S."/>
        </authorList>
    </citation>
    <scope>NUCLEOTIDE SEQUENCE [LARGE SCALE GENOMIC DNA]</scope>
    <source>
        <strain evidence="2 3">SK-8</strain>
    </source>
</reference>
<feature type="chain" id="PRO_5009185893" description="Macroglobulin domain-containing protein" evidence="1">
    <location>
        <begin position="20"/>
        <end position="902"/>
    </location>
</feature>
<protein>
    <recommendedName>
        <fullName evidence="4">Macroglobulin domain-containing protein</fullName>
    </recommendedName>
</protein>
<dbReference type="AlphaFoldDB" id="A0A1E5T2U4"/>
<gene>
    <name evidence="2" type="ORF">BFP71_06095</name>
</gene>
<sequence length="902" mass="102599">MRFFIVLVSSILLSITCSAQVIEKAHLSTDKDIYAPQDTIWFKGYSFDMLNQLSEASLALHVLMVDGEGNKKTNTSWELTDGITDGYLVAPKLEGKYRIIAVTGQMIGSPAEQAFTKDIFVRSEIADEIEVLGFPKFDTYDPNSENEIDIFTRYSTNNEAPEVKLSYTILNEGKSIKKGRLKTSTEGKVTLNLKELKRNSNKEFTLLIESRDKRLTKPIKLTVPIAVPSKSIDLQFFPEGGNIIAGMVNKVAYKAIDQNGEAFDLKGVILDEKGKMVASSQSFYQGTGSFDLLPNANSAYYFKINEPFKIDSLYRLPEIRKSGIQLSLAKLGGAPEKYAAVKATPDRYGQKGKFIIAKNDSIISSVPFEFSKQENWQIAFNNLGVGVYNLRVTDINNIPLAERLFFANSDNQLNINIETDKKEYAARELVQAKIRVLDEDGFPVEGNFSFAAVDALRTKSPLPEQPNLLAQILLASDLMGHVPTPNFYFSGNEKSEKALDLVMLTNGWRRYEPSIITDPEQITGSLHRRNRKRKLLKDREVVLFPIRGGSLKSFEVDKTGVFRIPSTYLKSLGDSFLITSNKMTERDKFSLIPNQEKRIARSSHLARYTEYYRDKYLQDDNLLFHQEFKLSPDRFQNTLLLGAVIVEDNGKISYAGCDLRDFHFQDPWNTKMVEELDMTDLDILAILKQVNPEIHDIGNFSPDPGKQAMIYDVLMTKGRPIRIQLNCEPMKIIDFVQRDSTITDGQYFVREKLNRIDWGNIESISYNRTFLPGPNRAPDIYFEEITFPIVNINTINDQLIYKPMFNRKFFHSTYQHYTTEFYAPVYETEKQKNDPVPDLRTTIFWKANVITNENGEATISYYNADRPNEIKLTVEGVDSYSRLGFGTLKYQVEEGPVTEGGQ</sequence>
<organism evidence="2 3">
    <name type="scientific">Roseivirga misakiensis</name>
    <dbReference type="NCBI Taxonomy" id="1563681"/>
    <lineage>
        <taxon>Bacteria</taxon>
        <taxon>Pseudomonadati</taxon>
        <taxon>Bacteroidota</taxon>
        <taxon>Cytophagia</taxon>
        <taxon>Cytophagales</taxon>
        <taxon>Roseivirgaceae</taxon>
        <taxon>Roseivirga</taxon>
    </lineage>
</organism>
<dbReference type="RefSeq" id="WP_069834610.1">
    <property type="nucleotide sequence ID" value="NZ_MDGQ01000004.1"/>
</dbReference>
<dbReference type="OrthoDB" id="679547at2"/>
<evidence type="ECO:0008006" key="4">
    <source>
        <dbReference type="Google" id="ProtNLM"/>
    </source>
</evidence>
<feature type="signal peptide" evidence="1">
    <location>
        <begin position="1"/>
        <end position="19"/>
    </location>
</feature>
<proteinExistence type="predicted"/>
<keyword evidence="1" id="KW-0732">Signal</keyword>
<name>A0A1E5T2U4_9BACT</name>
<comment type="caution">
    <text evidence="2">The sequence shown here is derived from an EMBL/GenBank/DDBJ whole genome shotgun (WGS) entry which is preliminary data.</text>
</comment>
<dbReference type="Proteomes" id="UP000095552">
    <property type="component" value="Unassembled WGS sequence"/>
</dbReference>
<accession>A0A1E5T2U4</accession>
<evidence type="ECO:0000256" key="1">
    <source>
        <dbReference type="SAM" id="SignalP"/>
    </source>
</evidence>